<evidence type="ECO:0000256" key="1">
    <source>
        <dbReference type="SAM" id="MobiDB-lite"/>
    </source>
</evidence>
<keyword evidence="2" id="KW-1133">Transmembrane helix</keyword>
<keyword evidence="2" id="KW-0812">Transmembrane</keyword>
<organism evidence="3 4">
    <name type="scientific">Aeromicrobium endophyticum</name>
    <dbReference type="NCBI Taxonomy" id="2292704"/>
    <lineage>
        <taxon>Bacteria</taxon>
        <taxon>Bacillati</taxon>
        <taxon>Actinomycetota</taxon>
        <taxon>Actinomycetes</taxon>
        <taxon>Propionibacteriales</taxon>
        <taxon>Nocardioidaceae</taxon>
        <taxon>Aeromicrobium</taxon>
    </lineage>
</organism>
<feature type="transmembrane region" description="Helical" evidence="2">
    <location>
        <begin position="7"/>
        <end position="24"/>
    </location>
</feature>
<sequence length="137" mass="14548">MKTFINVMLGIVVIALIAAVYFMITTTGGGDDEPKATPAPQKIVYMSTSGVVDNIERRLERRAGRDLRIRCPKKVDKAVGTTFRCSVRTATGTERIALATVTIDGPDGDFTWTSSSKALRSTEAGSTTPAPAPTPGS</sequence>
<keyword evidence="4" id="KW-1185">Reference proteome</keyword>
<evidence type="ECO:0000256" key="2">
    <source>
        <dbReference type="SAM" id="Phobius"/>
    </source>
</evidence>
<comment type="caution">
    <text evidence="3">The sequence shown here is derived from an EMBL/GenBank/DDBJ whole genome shotgun (WGS) entry which is preliminary data.</text>
</comment>
<evidence type="ECO:0000313" key="4">
    <source>
        <dbReference type="Proteomes" id="UP000265581"/>
    </source>
</evidence>
<dbReference type="OrthoDB" id="3747842at2"/>
<feature type="region of interest" description="Disordered" evidence="1">
    <location>
        <begin position="114"/>
        <end position="137"/>
    </location>
</feature>
<dbReference type="RefSeq" id="WP_119705260.1">
    <property type="nucleotide sequence ID" value="NZ_JBHSOI010000002.1"/>
</dbReference>
<protein>
    <recommendedName>
        <fullName evidence="5">DUF4333 domain-containing protein</fullName>
    </recommendedName>
</protein>
<dbReference type="Proteomes" id="UP000265581">
    <property type="component" value="Unassembled WGS sequence"/>
</dbReference>
<gene>
    <name evidence="3" type="ORF">DX116_16315</name>
</gene>
<keyword evidence="2" id="KW-0472">Membrane</keyword>
<evidence type="ECO:0000313" key="3">
    <source>
        <dbReference type="EMBL" id="REK70673.1"/>
    </source>
</evidence>
<dbReference type="AlphaFoldDB" id="A0A371P401"/>
<dbReference type="EMBL" id="QUBR01000002">
    <property type="protein sequence ID" value="REK70673.1"/>
    <property type="molecule type" value="Genomic_DNA"/>
</dbReference>
<proteinExistence type="predicted"/>
<name>A0A371P401_9ACTN</name>
<reference evidence="3 4" key="1">
    <citation type="submission" date="2018-08" db="EMBL/GenBank/DDBJ databases">
        <title>Aeromicrobium sp. M2KJ-4, whole genome shotgun sequence.</title>
        <authorList>
            <person name="Tuo L."/>
        </authorList>
    </citation>
    <scope>NUCLEOTIDE SEQUENCE [LARGE SCALE GENOMIC DNA]</scope>
    <source>
        <strain evidence="3 4">M2KJ-4</strain>
    </source>
</reference>
<evidence type="ECO:0008006" key="5">
    <source>
        <dbReference type="Google" id="ProtNLM"/>
    </source>
</evidence>
<accession>A0A371P401</accession>